<comment type="catalytic activity">
    <reaction evidence="8">
        <text>Mo-molybdopterin + GTP + H(+) = Mo-molybdopterin guanine dinucleotide + diphosphate</text>
        <dbReference type="Rhea" id="RHEA:34243"/>
        <dbReference type="ChEBI" id="CHEBI:15378"/>
        <dbReference type="ChEBI" id="CHEBI:33019"/>
        <dbReference type="ChEBI" id="CHEBI:37565"/>
        <dbReference type="ChEBI" id="CHEBI:71302"/>
        <dbReference type="ChEBI" id="CHEBI:71310"/>
        <dbReference type="EC" id="2.7.7.77"/>
    </reaction>
</comment>
<evidence type="ECO:0000313" key="10">
    <source>
        <dbReference type="EMBL" id="MDX6804589.1"/>
    </source>
</evidence>
<dbReference type="EC" id="2.7.7.77" evidence="8"/>
<feature type="binding site" evidence="8">
    <location>
        <begin position="12"/>
        <end position="14"/>
    </location>
    <ligand>
        <name>GTP</name>
        <dbReference type="ChEBI" id="CHEBI:37565"/>
    </ligand>
</feature>
<evidence type="ECO:0000256" key="8">
    <source>
        <dbReference type="HAMAP-Rule" id="MF_00316"/>
    </source>
</evidence>
<accession>A0ABU4RIC8</accession>
<keyword evidence="10" id="KW-0548">Nucleotidyltransferase</keyword>
<comment type="caution">
    <text evidence="10">The sequence shown here is derived from an EMBL/GenBank/DDBJ whole genome shotgun (WGS) entry which is preliminary data.</text>
</comment>
<comment type="subunit">
    <text evidence="8">Monomer.</text>
</comment>
<evidence type="ECO:0000256" key="1">
    <source>
        <dbReference type="ARBA" id="ARBA00022490"/>
    </source>
</evidence>
<dbReference type="RefSeq" id="WP_319842714.1">
    <property type="nucleotide sequence ID" value="NZ_JAXAFJ010000001.1"/>
</dbReference>
<feature type="binding site" evidence="8">
    <location>
        <position position="25"/>
    </location>
    <ligand>
        <name>GTP</name>
        <dbReference type="ChEBI" id="CHEBI:37565"/>
    </ligand>
</feature>
<dbReference type="PANTHER" id="PTHR19136:SF81">
    <property type="entry name" value="MOLYBDENUM COFACTOR GUANYLYLTRANSFERASE"/>
    <property type="match status" value="1"/>
</dbReference>
<evidence type="ECO:0000256" key="6">
    <source>
        <dbReference type="ARBA" id="ARBA00023134"/>
    </source>
</evidence>
<keyword evidence="3 8" id="KW-0479">Metal-binding</keyword>
<evidence type="ECO:0000256" key="7">
    <source>
        <dbReference type="ARBA" id="ARBA00023150"/>
    </source>
</evidence>
<keyword evidence="2 8" id="KW-0808">Transferase</keyword>
<dbReference type="HAMAP" id="MF_00316">
    <property type="entry name" value="MobA"/>
    <property type="match status" value="1"/>
</dbReference>
<comment type="similarity">
    <text evidence="8">Belongs to the MobA family.</text>
</comment>
<dbReference type="InterPro" id="IPR013482">
    <property type="entry name" value="Molybde_CF_guanTrfase"/>
</dbReference>
<sequence length="205" mass="21704">MIQPVPTLGIILAGGLARRMGGADKPLVHVQGQSMAARVAAKLRPQTAACVLNANGDPDRFAGVGLPVIQDDLPGFPGPLAGVLAALDWCAMYRPDLSWAVSVAADQPFLPDDLVGRLHACRIRSGAALVQAGSGGRTHPVNALWPVDVRAELRQALVHDDMRKMGRIMERFGAATEWWDATAIDPFFNVNTPEDVALAETLAGG</sequence>
<dbReference type="InterPro" id="IPR029044">
    <property type="entry name" value="Nucleotide-diphossugar_trans"/>
</dbReference>
<proteinExistence type="inferred from homology"/>
<dbReference type="SUPFAM" id="SSF53448">
    <property type="entry name" value="Nucleotide-diphospho-sugar transferases"/>
    <property type="match status" value="1"/>
</dbReference>
<feature type="domain" description="MobA-like NTP transferase" evidence="9">
    <location>
        <begin position="9"/>
        <end position="165"/>
    </location>
</feature>
<dbReference type="Gene3D" id="3.90.550.10">
    <property type="entry name" value="Spore Coat Polysaccharide Biosynthesis Protein SpsA, Chain A"/>
    <property type="match status" value="1"/>
</dbReference>
<comment type="cofactor">
    <cofactor evidence="8">
        <name>Mg(2+)</name>
        <dbReference type="ChEBI" id="CHEBI:18420"/>
    </cofactor>
</comment>
<reference evidence="10 11" key="1">
    <citation type="submission" date="2023-11" db="EMBL/GenBank/DDBJ databases">
        <authorList>
            <person name="Bao R."/>
        </authorList>
    </citation>
    <scope>NUCLEOTIDE SEQUENCE [LARGE SCALE GENOMIC DNA]</scope>
    <source>
        <strain evidence="10 11">PJ23</strain>
    </source>
</reference>
<dbReference type="InterPro" id="IPR025877">
    <property type="entry name" value="MobA-like_NTP_Trfase"/>
</dbReference>
<keyword evidence="4 8" id="KW-0547">Nucleotide-binding</keyword>
<dbReference type="CDD" id="cd02503">
    <property type="entry name" value="MobA"/>
    <property type="match status" value="1"/>
</dbReference>
<evidence type="ECO:0000256" key="4">
    <source>
        <dbReference type="ARBA" id="ARBA00022741"/>
    </source>
</evidence>
<name>A0ABU4RIC8_9HYPH</name>
<dbReference type="EMBL" id="JAXAFJ010000001">
    <property type="protein sequence ID" value="MDX6804589.1"/>
    <property type="molecule type" value="Genomic_DNA"/>
</dbReference>
<dbReference type="NCBIfam" id="TIGR02665">
    <property type="entry name" value="molyb_mobA"/>
    <property type="match status" value="1"/>
</dbReference>
<keyword evidence="1 8" id="KW-0963">Cytoplasm</keyword>
<gene>
    <name evidence="8 10" type="primary">mobA</name>
    <name evidence="10" type="ORF">SCD90_00805</name>
</gene>
<keyword evidence="5 8" id="KW-0460">Magnesium</keyword>
<feature type="binding site" evidence="8">
    <location>
        <position position="106"/>
    </location>
    <ligand>
        <name>GTP</name>
        <dbReference type="ChEBI" id="CHEBI:37565"/>
    </ligand>
</feature>
<keyword evidence="7 8" id="KW-0501">Molybdenum cofactor biosynthesis</keyword>
<dbReference type="Pfam" id="PF12804">
    <property type="entry name" value="NTP_transf_3"/>
    <property type="match status" value="1"/>
</dbReference>
<evidence type="ECO:0000256" key="5">
    <source>
        <dbReference type="ARBA" id="ARBA00022842"/>
    </source>
</evidence>
<feature type="binding site" evidence="8">
    <location>
        <position position="71"/>
    </location>
    <ligand>
        <name>GTP</name>
        <dbReference type="ChEBI" id="CHEBI:37565"/>
    </ligand>
</feature>
<evidence type="ECO:0000256" key="3">
    <source>
        <dbReference type="ARBA" id="ARBA00022723"/>
    </source>
</evidence>
<evidence type="ECO:0000313" key="11">
    <source>
        <dbReference type="Proteomes" id="UP001274321"/>
    </source>
</evidence>
<comment type="subcellular location">
    <subcellularLocation>
        <location evidence="8">Cytoplasm</location>
    </subcellularLocation>
</comment>
<protein>
    <recommendedName>
        <fullName evidence="8">Molybdenum cofactor guanylyltransferase</fullName>
        <shortName evidence="8">MoCo guanylyltransferase</shortName>
        <ecNumber evidence="8">2.7.7.77</ecNumber>
    </recommendedName>
    <alternativeName>
        <fullName evidence="8">GTP:molybdopterin guanylyltransferase</fullName>
    </alternativeName>
    <alternativeName>
        <fullName evidence="8">Mo-MPT guanylyltransferase</fullName>
    </alternativeName>
    <alternativeName>
        <fullName evidence="8">Molybdopterin guanylyltransferase</fullName>
    </alternativeName>
    <alternativeName>
        <fullName evidence="8">Molybdopterin-guanine dinucleotide synthase</fullName>
        <shortName evidence="8">MGD synthase</shortName>
    </alternativeName>
</protein>
<feature type="binding site" evidence="8">
    <location>
        <position position="106"/>
    </location>
    <ligand>
        <name>Mg(2+)</name>
        <dbReference type="ChEBI" id="CHEBI:18420"/>
    </ligand>
</feature>
<evidence type="ECO:0000256" key="2">
    <source>
        <dbReference type="ARBA" id="ARBA00022679"/>
    </source>
</evidence>
<comment type="function">
    <text evidence="8">Transfers a GMP moiety from GTP to Mo-molybdopterin (Mo-MPT) cofactor (Moco or molybdenum cofactor) to form Mo-molybdopterin guanine dinucleotide (Mo-MGD) cofactor.</text>
</comment>
<dbReference type="GO" id="GO:0061603">
    <property type="term" value="F:molybdenum cofactor guanylyltransferase activity"/>
    <property type="evidence" value="ECO:0007669"/>
    <property type="project" value="UniProtKB-EC"/>
</dbReference>
<evidence type="ECO:0000259" key="9">
    <source>
        <dbReference type="Pfam" id="PF12804"/>
    </source>
</evidence>
<feature type="binding site" evidence="8">
    <location>
        <position position="53"/>
    </location>
    <ligand>
        <name>GTP</name>
        <dbReference type="ChEBI" id="CHEBI:37565"/>
    </ligand>
</feature>
<keyword evidence="11" id="KW-1185">Reference proteome</keyword>
<dbReference type="Proteomes" id="UP001274321">
    <property type="component" value="Unassembled WGS sequence"/>
</dbReference>
<keyword evidence="6 8" id="KW-0342">GTP-binding</keyword>
<dbReference type="PANTHER" id="PTHR19136">
    <property type="entry name" value="MOLYBDENUM COFACTOR GUANYLYLTRANSFERASE"/>
    <property type="match status" value="1"/>
</dbReference>
<comment type="domain">
    <text evidence="8">The N-terminal domain determines nucleotide recognition and specific binding, while the C-terminal domain determines the specific binding to the target protein.</text>
</comment>
<organism evidence="10 11">
    <name type="scientific">Terrihabitans rhizophilus</name>
    <dbReference type="NCBI Taxonomy" id="3092662"/>
    <lineage>
        <taxon>Bacteria</taxon>
        <taxon>Pseudomonadati</taxon>
        <taxon>Pseudomonadota</taxon>
        <taxon>Alphaproteobacteria</taxon>
        <taxon>Hyphomicrobiales</taxon>
        <taxon>Terrihabitans</taxon>
    </lineage>
</organism>